<reference evidence="6" key="1">
    <citation type="submission" date="2023-03" db="EMBL/GenBank/DDBJ databases">
        <title>Massive genome expansion in bonnet fungi (Mycena s.s.) driven by repeated elements and novel gene families across ecological guilds.</title>
        <authorList>
            <consortium name="Lawrence Berkeley National Laboratory"/>
            <person name="Harder C.B."/>
            <person name="Miyauchi S."/>
            <person name="Viragh M."/>
            <person name="Kuo A."/>
            <person name="Thoen E."/>
            <person name="Andreopoulos B."/>
            <person name="Lu D."/>
            <person name="Skrede I."/>
            <person name="Drula E."/>
            <person name="Henrissat B."/>
            <person name="Morin E."/>
            <person name="Kohler A."/>
            <person name="Barry K."/>
            <person name="LaButti K."/>
            <person name="Morin E."/>
            <person name="Salamov A."/>
            <person name="Lipzen A."/>
            <person name="Mereny Z."/>
            <person name="Hegedus B."/>
            <person name="Baldrian P."/>
            <person name="Stursova M."/>
            <person name="Weitz H."/>
            <person name="Taylor A."/>
            <person name="Grigoriev I.V."/>
            <person name="Nagy L.G."/>
            <person name="Martin F."/>
            <person name="Kauserud H."/>
        </authorList>
    </citation>
    <scope>NUCLEOTIDE SEQUENCE</scope>
    <source>
        <strain evidence="6">CBHHK002</strain>
    </source>
</reference>
<feature type="non-terminal residue" evidence="6">
    <location>
        <position position="112"/>
    </location>
</feature>
<dbReference type="GO" id="GO:0005634">
    <property type="term" value="C:nucleus"/>
    <property type="evidence" value="ECO:0007669"/>
    <property type="project" value="UniProtKB-SubCell"/>
</dbReference>
<keyword evidence="7" id="KW-1185">Reference proteome</keyword>
<evidence type="ECO:0000256" key="2">
    <source>
        <dbReference type="ARBA" id="ARBA00010291"/>
    </source>
</evidence>
<dbReference type="GO" id="GO:0051382">
    <property type="term" value="P:kinetochore assembly"/>
    <property type="evidence" value="ECO:0007669"/>
    <property type="project" value="InterPro"/>
</dbReference>
<organism evidence="6 7">
    <name type="scientific">Mycena albidolilacea</name>
    <dbReference type="NCBI Taxonomy" id="1033008"/>
    <lineage>
        <taxon>Eukaryota</taxon>
        <taxon>Fungi</taxon>
        <taxon>Dikarya</taxon>
        <taxon>Basidiomycota</taxon>
        <taxon>Agaricomycotina</taxon>
        <taxon>Agaricomycetes</taxon>
        <taxon>Agaricomycetidae</taxon>
        <taxon>Agaricales</taxon>
        <taxon>Marasmiineae</taxon>
        <taxon>Mycenaceae</taxon>
        <taxon>Mycena</taxon>
    </lineage>
</organism>
<proteinExistence type="inferred from homology"/>
<comment type="subcellular location">
    <subcellularLocation>
        <location evidence="1">Nucleus</location>
    </subcellularLocation>
</comment>
<dbReference type="InterPro" id="IPR028386">
    <property type="entry name" value="CENP-C/Mif2/cnp3"/>
</dbReference>
<dbReference type="InterPro" id="IPR014710">
    <property type="entry name" value="RmlC-like_jellyroll"/>
</dbReference>
<dbReference type="AlphaFoldDB" id="A0AAD7AG29"/>
<dbReference type="EMBL" id="JARIHO010000008">
    <property type="protein sequence ID" value="KAJ7356873.1"/>
    <property type="molecule type" value="Genomic_DNA"/>
</dbReference>
<comment type="caution">
    <text evidence="6">The sequence shown here is derived from an EMBL/GenBank/DDBJ whole genome shotgun (WGS) entry which is preliminary data.</text>
</comment>
<sequence length="112" mass="12259">PEAGWDDETNPTAVVLDYPTSGKVERRVAFTAKMFNPEPAKGPDAAWSFEKIFGDGDFIGAGQLVIPVGKRKPRKDTKDNTFIFHVVEGAVKVVVCDTRFVLATGGMFMVPR</sequence>
<evidence type="ECO:0000313" key="6">
    <source>
        <dbReference type="EMBL" id="KAJ7356873.1"/>
    </source>
</evidence>
<dbReference type="GO" id="GO:0000776">
    <property type="term" value="C:kinetochore"/>
    <property type="evidence" value="ECO:0007669"/>
    <property type="project" value="InterPro"/>
</dbReference>
<evidence type="ECO:0000256" key="4">
    <source>
        <dbReference type="ARBA" id="ARBA00023242"/>
    </source>
</evidence>
<dbReference type="Gene3D" id="2.60.120.10">
    <property type="entry name" value="Jelly Rolls"/>
    <property type="match status" value="1"/>
</dbReference>
<evidence type="ECO:0000259" key="5">
    <source>
        <dbReference type="Pfam" id="PF11699"/>
    </source>
</evidence>
<evidence type="ECO:0000256" key="3">
    <source>
        <dbReference type="ARBA" id="ARBA00023125"/>
    </source>
</evidence>
<feature type="non-terminal residue" evidence="6">
    <location>
        <position position="1"/>
    </location>
</feature>
<keyword evidence="3" id="KW-0238">DNA-binding</keyword>
<dbReference type="Proteomes" id="UP001218218">
    <property type="component" value="Unassembled WGS sequence"/>
</dbReference>
<feature type="domain" description="Mif2/CENP-C cupin" evidence="5">
    <location>
        <begin position="48"/>
        <end position="112"/>
    </location>
</feature>
<comment type="similarity">
    <text evidence="2">Belongs to the CENP-C/MIF2 family.</text>
</comment>
<accession>A0AAD7AG29</accession>
<gene>
    <name evidence="6" type="ORF">DFH08DRAFT_645408</name>
</gene>
<dbReference type="PANTHER" id="PTHR16684">
    <property type="entry name" value="CENTROMERE PROTEIN C"/>
    <property type="match status" value="1"/>
</dbReference>
<dbReference type="GO" id="GO:0019237">
    <property type="term" value="F:centromeric DNA binding"/>
    <property type="evidence" value="ECO:0007669"/>
    <property type="project" value="InterPro"/>
</dbReference>
<evidence type="ECO:0000313" key="7">
    <source>
        <dbReference type="Proteomes" id="UP001218218"/>
    </source>
</evidence>
<dbReference type="Pfam" id="PF11699">
    <property type="entry name" value="CENP-C_C"/>
    <property type="match status" value="1"/>
</dbReference>
<dbReference type="GO" id="GO:0051315">
    <property type="term" value="P:attachment of mitotic spindle microtubules to kinetochore"/>
    <property type="evidence" value="ECO:0007669"/>
    <property type="project" value="TreeGrafter"/>
</dbReference>
<dbReference type="InterPro" id="IPR025974">
    <property type="entry name" value="Mif2/CENP-C_cupin"/>
</dbReference>
<evidence type="ECO:0000256" key="1">
    <source>
        <dbReference type="ARBA" id="ARBA00004123"/>
    </source>
</evidence>
<keyword evidence="4" id="KW-0539">Nucleus</keyword>
<dbReference type="GO" id="GO:0051455">
    <property type="term" value="P:spindle attachment to meiosis I kinetochore"/>
    <property type="evidence" value="ECO:0007669"/>
    <property type="project" value="TreeGrafter"/>
</dbReference>
<dbReference type="SUPFAM" id="SSF51182">
    <property type="entry name" value="RmlC-like cupins"/>
    <property type="match status" value="1"/>
</dbReference>
<dbReference type="PANTHER" id="PTHR16684:SF11">
    <property type="entry name" value="CENTROMERE PROTEIN C"/>
    <property type="match status" value="1"/>
</dbReference>
<dbReference type="InterPro" id="IPR011051">
    <property type="entry name" value="RmlC_Cupin_sf"/>
</dbReference>
<protein>
    <submittedName>
        <fullName evidence="6">Mif2/CENP-C like-domain-containing protein</fullName>
    </submittedName>
</protein>
<name>A0AAD7AG29_9AGAR</name>